<dbReference type="RefSeq" id="WP_115515430.1">
    <property type="nucleotide sequence ID" value="NZ_QRGO01000001.1"/>
</dbReference>
<gene>
    <name evidence="2" type="ORF">DXH78_01640</name>
</gene>
<evidence type="ECO:0000313" key="2">
    <source>
        <dbReference type="EMBL" id="RDV03406.1"/>
    </source>
</evidence>
<comment type="caution">
    <text evidence="2">The sequence shown here is derived from an EMBL/GenBank/DDBJ whole genome shotgun (WGS) entry which is preliminary data.</text>
</comment>
<accession>A0A371B734</accession>
<name>A0A371B734_9BRAD</name>
<keyword evidence="3" id="KW-1185">Reference proteome</keyword>
<evidence type="ECO:0000259" key="1">
    <source>
        <dbReference type="Pfam" id="PF13577"/>
    </source>
</evidence>
<dbReference type="InterPro" id="IPR032710">
    <property type="entry name" value="NTF2-like_dom_sf"/>
</dbReference>
<dbReference type="InterPro" id="IPR037401">
    <property type="entry name" value="SnoaL-like"/>
</dbReference>
<evidence type="ECO:0000313" key="3">
    <source>
        <dbReference type="Proteomes" id="UP000263993"/>
    </source>
</evidence>
<reference evidence="3" key="1">
    <citation type="submission" date="2018-08" db="EMBL/GenBank/DDBJ databases">
        <authorList>
            <person name="Kim S.-J."/>
            <person name="Jung G.-Y."/>
        </authorList>
    </citation>
    <scope>NUCLEOTIDE SEQUENCE [LARGE SCALE GENOMIC DNA]</scope>
    <source>
        <strain evidence="3">GY_H</strain>
    </source>
</reference>
<dbReference type="Proteomes" id="UP000263993">
    <property type="component" value="Unassembled WGS sequence"/>
</dbReference>
<protein>
    <recommendedName>
        <fullName evidence="1">SnoaL-like domain-containing protein</fullName>
    </recommendedName>
</protein>
<feature type="domain" description="SnoaL-like" evidence="1">
    <location>
        <begin position="15"/>
        <end position="134"/>
    </location>
</feature>
<dbReference type="Gene3D" id="3.10.450.50">
    <property type="match status" value="1"/>
</dbReference>
<organism evidence="2 3">
    <name type="scientific">Undibacter mobilis</name>
    <dbReference type="NCBI Taxonomy" id="2292256"/>
    <lineage>
        <taxon>Bacteria</taxon>
        <taxon>Pseudomonadati</taxon>
        <taxon>Pseudomonadota</taxon>
        <taxon>Alphaproteobacteria</taxon>
        <taxon>Hyphomicrobiales</taxon>
        <taxon>Nitrobacteraceae</taxon>
        <taxon>Undibacter</taxon>
    </lineage>
</organism>
<dbReference type="EMBL" id="QRGO01000001">
    <property type="protein sequence ID" value="RDV03406.1"/>
    <property type="molecule type" value="Genomic_DNA"/>
</dbReference>
<proteinExistence type="predicted"/>
<dbReference type="SUPFAM" id="SSF54427">
    <property type="entry name" value="NTF2-like"/>
    <property type="match status" value="1"/>
</dbReference>
<dbReference type="Pfam" id="PF13577">
    <property type="entry name" value="SnoaL_4"/>
    <property type="match status" value="1"/>
</dbReference>
<dbReference type="OrthoDB" id="8364121at2"/>
<dbReference type="AlphaFoldDB" id="A0A371B734"/>
<sequence>MQFDDERLKLTQLLHALVIDYWHDVDTNWGRNAPDYYTEDAKFIGSAAAYEGREKIRAFYKWREDRGDRTVVHSVINFQAFFDGGPDKAICHWFMMLYAADGKPVLPTHPPIQIAYMTDRLIKTASGWKVTYRKFDPLFEGGTPPTNPVLDNK</sequence>